<feature type="domain" description="S-adenosyl-l-methionine hydroxide adenosyltransferase C-terminal" evidence="4">
    <location>
        <begin position="176"/>
        <end position="261"/>
    </location>
</feature>
<dbReference type="OrthoDB" id="9792195at2"/>
<dbReference type="SUPFAM" id="SSF101852">
    <property type="entry name" value="Bacterial fluorinating enzyme, C-terminal domain"/>
    <property type="match status" value="1"/>
</dbReference>
<evidence type="ECO:0000256" key="2">
    <source>
        <dbReference type="ARBA" id="ARBA00024035"/>
    </source>
</evidence>
<evidence type="ECO:0000259" key="3">
    <source>
        <dbReference type="Pfam" id="PF01887"/>
    </source>
</evidence>
<dbReference type="InterPro" id="IPR046470">
    <property type="entry name" value="SAM_HAT_C"/>
</dbReference>
<evidence type="ECO:0000256" key="1">
    <source>
        <dbReference type="ARBA" id="ARBA00022691"/>
    </source>
</evidence>
<evidence type="ECO:0000313" key="6">
    <source>
        <dbReference type="Proteomes" id="UP000069205"/>
    </source>
</evidence>
<sequence>MPPAGPLITLLTDFGDRDWFVASMKGVILSIHPEARLVDLSHQVTPHQIHDAAYLLKSCYRYFPDGTIHVSVVDPGVGGARRPLLMSTSRYHFLAPDNGLLTYVMEEEERVEIRHIENRRYRLEAEGATFDGRDLFAPAAAQLAKGEPAASFGPLIGDPIRLDLQGPLRQNQRVVGRIVYVDRFGNLISNITAKQVRECLTAGRSLTIRVGDRVIDGLVGSYSEGSSERPHALINSNGYVEIFLKEGSAAERFGVRPGAAVDCSAA</sequence>
<dbReference type="Gene3D" id="3.40.50.10790">
    <property type="entry name" value="S-adenosyl-l-methionine hydroxide adenosyltransferase, N-terminal"/>
    <property type="match status" value="1"/>
</dbReference>
<evidence type="ECO:0008006" key="7">
    <source>
        <dbReference type="Google" id="ProtNLM"/>
    </source>
</evidence>
<proteinExistence type="inferred from homology"/>
<evidence type="ECO:0000259" key="4">
    <source>
        <dbReference type="Pfam" id="PF20257"/>
    </source>
</evidence>
<dbReference type="Proteomes" id="UP000069205">
    <property type="component" value="Chromosome"/>
</dbReference>
<evidence type="ECO:0000313" key="5">
    <source>
        <dbReference type="EMBL" id="ALA59712.1"/>
    </source>
</evidence>
<keyword evidence="1" id="KW-0949">S-adenosyl-L-methionine</keyword>
<keyword evidence="6" id="KW-1185">Reference proteome</keyword>
<organism evidence="5 6">
    <name type="scientific">Nitrospira moscoviensis</name>
    <dbReference type="NCBI Taxonomy" id="42253"/>
    <lineage>
        <taxon>Bacteria</taxon>
        <taxon>Pseudomonadati</taxon>
        <taxon>Nitrospirota</taxon>
        <taxon>Nitrospiria</taxon>
        <taxon>Nitrospirales</taxon>
        <taxon>Nitrospiraceae</taxon>
        <taxon>Nitrospira</taxon>
    </lineage>
</organism>
<dbReference type="Pfam" id="PF01887">
    <property type="entry name" value="SAM_HAT_N"/>
    <property type="match status" value="1"/>
</dbReference>
<dbReference type="Pfam" id="PF20257">
    <property type="entry name" value="SAM_HAT_C"/>
    <property type="match status" value="1"/>
</dbReference>
<dbReference type="RefSeq" id="WP_083448074.1">
    <property type="nucleotide sequence ID" value="NZ_CP011801.1"/>
</dbReference>
<dbReference type="Gene3D" id="2.40.30.90">
    <property type="entry name" value="Bacterial fluorinating enzyme like"/>
    <property type="match status" value="1"/>
</dbReference>
<dbReference type="EMBL" id="CP011801">
    <property type="protein sequence ID" value="ALA59712.1"/>
    <property type="molecule type" value="Genomic_DNA"/>
</dbReference>
<dbReference type="PATRIC" id="fig|42253.5.peg.3273"/>
<comment type="similarity">
    <text evidence="2">Belongs to the SAM hydrolase / SAM-dependent halogenase family.</text>
</comment>
<gene>
    <name evidence="5" type="ORF">NITMOv2_3319</name>
</gene>
<dbReference type="PIRSF" id="PIRSF006779">
    <property type="entry name" value="UCP006779"/>
    <property type="match status" value="1"/>
</dbReference>
<protein>
    <recommendedName>
        <fullName evidence="7">Adenosyl-chloride synthase</fullName>
    </recommendedName>
</protein>
<dbReference type="InterPro" id="IPR023228">
    <property type="entry name" value="SAM_OH_AdoTrfase_N_sf"/>
</dbReference>
<dbReference type="PANTHER" id="PTHR35092:SF1">
    <property type="entry name" value="CHLORINASE MJ1651"/>
    <property type="match status" value="1"/>
</dbReference>
<dbReference type="KEGG" id="nmv:NITMOv2_3319"/>
<dbReference type="AlphaFoldDB" id="A0A0K2GGF8"/>
<feature type="domain" description="S-adenosyl-l-methionine hydroxide adenosyltransferase N-terminal" evidence="3">
    <location>
        <begin position="8"/>
        <end position="153"/>
    </location>
</feature>
<dbReference type="STRING" id="42253.NITMOv2_3319"/>
<dbReference type="InterPro" id="IPR002747">
    <property type="entry name" value="SAM_OH_AdoTrfase"/>
</dbReference>
<dbReference type="InterPro" id="IPR023227">
    <property type="entry name" value="SAM_OH_AdoTrfase_C_sf"/>
</dbReference>
<name>A0A0K2GGF8_NITMO</name>
<dbReference type="InterPro" id="IPR046469">
    <property type="entry name" value="SAM_HAT_N"/>
</dbReference>
<dbReference type="SUPFAM" id="SSF102522">
    <property type="entry name" value="Bacterial fluorinating enzyme, N-terminal domain"/>
    <property type="match status" value="1"/>
</dbReference>
<dbReference type="PANTHER" id="PTHR35092">
    <property type="entry name" value="CHLORINASE MJ1651"/>
    <property type="match status" value="1"/>
</dbReference>
<reference evidence="5 6" key="1">
    <citation type="journal article" date="2015" name="Proc. Natl. Acad. Sci. U.S.A.">
        <title>Expanded metabolic versatility of ubiquitous nitrite-oxidizing bacteria from the genus Nitrospira.</title>
        <authorList>
            <person name="Koch H."/>
            <person name="Lucker S."/>
            <person name="Albertsen M."/>
            <person name="Kitzinger K."/>
            <person name="Herbold C."/>
            <person name="Spieck E."/>
            <person name="Nielsen P.H."/>
            <person name="Wagner M."/>
            <person name="Daims H."/>
        </authorList>
    </citation>
    <scope>NUCLEOTIDE SEQUENCE [LARGE SCALE GENOMIC DNA]</scope>
    <source>
        <strain evidence="5 6">NSP M-1</strain>
    </source>
</reference>
<accession>A0A0K2GGF8</accession>